<feature type="transmembrane region" description="Helical" evidence="1">
    <location>
        <begin position="26"/>
        <end position="45"/>
    </location>
</feature>
<dbReference type="AlphaFoldDB" id="A0A152A692"/>
<accession>A0A152A692</accession>
<dbReference type="FunCoup" id="A0A152A692">
    <property type="interactions" value="424"/>
</dbReference>
<proteinExistence type="predicted"/>
<reference evidence="2 3" key="1">
    <citation type="submission" date="2015-12" db="EMBL/GenBank/DDBJ databases">
        <title>Dictyostelia acquired genes for synthesis and detection of signals that induce cell-type specialization by lateral gene transfer from prokaryotes.</title>
        <authorList>
            <person name="Gloeckner G."/>
            <person name="Schaap P."/>
        </authorList>
    </citation>
    <scope>NUCLEOTIDE SEQUENCE [LARGE SCALE GENOMIC DNA]</scope>
    <source>
        <strain evidence="2 3">TK</strain>
    </source>
</reference>
<gene>
    <name evidence="2" type="ORF">DLAC_01766</name>
</gene>
<protein>
    <submittedName>
        <fullName evidence="2">Uncharacterized protein</fullName>
    </submittedName>
</protein>
<evidence type="ECO:0000256" key="1">
    <source>
        <dbReference type="SAM" id="Phobius"/>
    </source>
</evidence>
<dbReference type="Gene3D" id="1.20.5.220">
    <property type="match status" value="1"/>
</dbReference>
<dbReference type="EMBL" id="LODT01000006">
    <property type="protein sequence ID" value="KYR01756.1"/>
    <property type="molecule type" value="Genomic_DNA"/>
</dbReference>
<sequence length="75" mass="8477">MFLGVTHLIRTQLTFAKRTLSFGSNWAPTAMIWGTTGVLGALYAIQPRFLFKHLPLIGHNYLTAKDIEQMKAKEN</sequence>
<organism evidence="2 3">
    <name type="scientific">Tieghemostelium lacteum</name>
    <name type="common">Slime mold</name>
    <name type="synonym">Dictyostelium lacteum</name>
    <dbReference type="NCBI Taxonomy" id="361077"/>
    <lineage>
        <taxon>Eukaryota</taxon>
        <taxon>Amoebozoa</taxon>
        <taxon>Evosea</taxon>
        <taxon>Eumycetozoa</taxon>
        <taxon>Dictyostelia</taxon>
        <taxon>Dictyosteliales</taxon>
        <taxon>Raperosteliaceae</taxon>
        <taxon>Tieghemostelium</taxon>
    </lineage>
</organism>
<dbReference type="InParanoid" id="A0A152A692"/>
<name>A0A152A692_TIELA</name>
<comment type="caution">
    <text evidence="2">The sequence shown here is derived from an EMBL/GenBank/DDBJ whole genome shotgun (WGS) entry which is preliminary data.</text>
</comment>
<keyword evidence="3" id="KW-1185">Reference proteome</keyword>
<keyword evidence="1" id="KW-0812">Transmembrane</keyword>
<evidence type="ECO:0000313" key="2">
    <source>
        <dbReference type="EMBL" id="KYR01756.1"/>
    </source>
</evidence>
<dbReference type="OMA" id="WAPTAMI"/>
<keyword evidence="1" id="KW-1133">Transmembrane helix</keyword>
<dbReference type="SUPFAM" id="SSF81518">
    <property type="entry name" value="Subunit XI (6.4 kDa protein) of cytochrome bc1 complex (Ubiquinol-cytochrome c reductase)"/>
    <property type="match status" value="1"/>
</dbReference>
<keyword evidence="1" id="KW-0472">Membrane</keyword>
<dbReference type="Proteomes" id="UP000076078">
    <property type="component" value="Unassembled WGS sequence"/>
</dbReference>
<dbReference type="OrthoDB" id="15743at2759"/>
<evidence type="ECO:0000313" key="3">
    <source>
        <dbReference type="Proteomes" id="UP000076078"/>
    </source>
</evidence>
<dbReference type="InterPro" id="IPR029027">
    <property type="entry name" value="Single_a-helix_sf"/>
</dbReference>